<dbReference type="Proteomes" id="UP000254220">
    <property type="component" value="Unassembled WGS sequence"/>
</dbReference>
<name>A0A379YP73_SALER</name>
<gene>
    <name evidence="1" type="ORF">NCTC12420_05129</name>
</gene>
<evidence type="ECO:0000313" key="2">
    <source>
        <dbReference type="Proteomes" id="UP000254220"/>
    </source>
</evidence>
<proteinExistence type="predicted"/>
<protein>
    <submittedName>
        <fullName evidence="1">Uncharacterized protein</fullName>
    </submittedName>
</protein>
<evidence type="ECO:0000313" key="1">
    <source>
        <dbReference type="EMBL" id="SUI47347.1"/>
    </source>
</evidence>
<reference evidence="1 2" key="1">
    <citation type="submission" date="2018-06" db="EMBL/GenBank/DDBJ databases">
        <authorList>
            <consortium name="Pathogen Informatics"/>
            <person name="Doyle S."/>
        </authorList>
    </citation>
    <scope>NUCLEOTIDE SEQUENCE [LARGE SCALE GENOMIC DNA]</scope>
    <source>
        <strain evidence="1 2">NCTC12420</strain>
    </source>
</reference>
<sequence>MIVMLYTNEKYLSCINLFGFVFINRHINHTVYYIKN</sequence>
<accession>A0A379YP73</accession>
<dbReference type="EMBL" id="UGYB01000004">
    <property type="protein sequence ID" value="SUI47347.1"/>
    <property type="molecule type" value="Genomic_DNA"/>
</dbReference>
<dbReference type="AlphaFoldDB" id="A0A379YP73"/>
<organism evidence="1 2">
    <name type="scientific">Salmonella enterica subsp. indica</name>
    <dbReference type="NCBI Taxonomy" id="59207"/>
    <lineage>
        <taxon>Bacteria</taxon>
        <taxon>Pseudomonadati</taxon>
        <taxon>Pseudomonadota</taxon>
        <taxon>Gammaproteobacteria</taxon>
        <taxon>Enterobacterales</taxon>
        <taxon>Enterobacteriaceae</taxon>
        <taxon>Salmonella</taxon>
    </lineage>
</organism>